<dbReference type="EMBL" id="CT573073">
    <property type="protein sequence ID" value="CAJ71148.1"/>
    <property type="molecule type" value="Genomic_DNA"/>
</dbReference>
<dbReference type="InterPro" id="IPR024084">
    <property type="entry name" value="IsoPropMal-DH-like_dom"/>
</dbReference>
<feature type="binding site" evidence="12">
    <location>
        <position position="32"/>
    </location>
    <ligand>
        <name>NADP(+)</name>
        <dbReference type="ChEBI" id="CHEBI:58349"/>
    </ligand>
</feature>
<evidence type="ECO:0000256" key="12">
    <source>
        <dbReference type="PIRSR" id="PIRSR604439-2"/>
    </source>
</evidence>
<evidence type="ECO:0000256" key="6">
    <source>
        <dbReference type="ARBA" id="ARBA00022532"/>
    </source>
</evidence>
<comment type="subunit">
    <text evidence="4">Homodimer.</text>
</comment>
<gene>
    <name evidence="14" type="ORF">kustc0403</name>
</gene>
<comment type="cofactor">
    <cofactor evidence="1">
        <name>Mn(2+)</name>
        <dbReference type="ChEBI" id="CHEBI:29035"/>
    </cofactor>
</comment>
<evidence type="ECO:0000256" key="5">
    <source>
        <dbReference type="ARBA" id="ARBA00013013"/>
    </source>
</evidence>
<dbReference type="PANTHER" id="PTHR43504:SF1">
    <property type="entry name" value="ISOCITRATE DEHYDROGENASE [NADP]"/>
    <property type="match status" value="1"/>
</dbReference>
<dbReference type="GO" id="GO:0046872">
    <property type="term" value="F:metal ion binding"/>
    <property type="evidence" value="ECO:0007669"/>
    <property type="project" value="UniProtKB-KW"/>
</dbReference>
<organism evidence="14">
    <name type="scientific">Kuenenia stuttgartiensis</name>
    <dbReference type="NCBI Taxonomy" id="174633"/>
    <lineage>
        <taxon>Bacteria</taxon>
        <taxon>Pseudomonadati</taxon>
        <taxon>Planctomycetota</taxon>
        <taxon>Candidatus Brocadiia</taxon>
        <taxon>Candidatus Brocadiales</taxon>
        <taxon>Candidatus Brocadiaceae</taxon>
        <taxon>Candidatus Kuenenia</taxon>
    </lineage>
</organism>
<name>Q1PVA1_KUEST</name>
<reference evidence="14" key="1">
    <citation type="journal article" date="2006" name="Nature">
        <title>Deciphering the evolution and metabolism of an anammox bacterium from a community genome.</title>
        <authorList>
            <person name="Strous M."/>
            <person name="Pelletier E."/>
            <person name="Mangenot S."/>
            <person name="Rattei T."/>
            <person name="Lehner A."/>
            <person name="Taylor M.W."/>
            <person name="Horn M."/>
            <person name="Daims H."/>
            <person name="Bartol-Mavel D."/>
            <person name="Wincker P."/>
            <person name="Barbe V."/>
            <person name="Fonknechten N."/>
            <person name="Vallenet D."/>
            <person name="Segurens B."/>
            <person name="Schenowitz-Truong C."/>
            <person name="Medigue C."/>
            <person name="Collingro A."/>
            <person name="Snel B."/>
            <person name="Dutilh B.E."/>
            <person name="OpDenCamp H.J.M."/>
            <person name="vanDerDrift C."/>
            <person name="Cirpus I."/>
            <person name="vanDePas-Schoonen K.T."/>
            <person name="Harhangi H.R."/>
            <person name="vanNiftrik L."/>
            <person name="Schmid M."/>
            <person name="Keltjens J."/>
            <person name="vanDeVossenberg J."/>
            <person name="Kartal B."/>
            <person name="Meier H."/>
            <person name="Frishman D."/>
            <person name="Huynen M.A."/>
            <person name="Mewes H."/>
            <person name="Weissenbach J."/>
            <person name="Jetten M.S.M."/>
            <person name="Wagner M."/>
            <person name="LePaslier D."/>
        </authorList>
    </citation>
    <scope>NUCLEOTIDE SEQUENCE</scope>
</reference>
<feature type="binding site" evidence="12">
    <location>
        <position position="71"/>
    </location>
    <ligand>
        <name>NADP(+)</name>
        <dbReference type="ChEBI" id="CHEBI:58349"/>
    </ligand>
</feature>
<evidence type="ECO:0000256" key="11">
    <source>
        <dbReference type="ARBA" id="ARBA00023211"/>
    </source>
</evidence>
<feature type="binding site" evidence="12">
    <location>
        <begin position="19"/>
        <end position="25"/>
    </location>
    <ligand>
        <name>NADP(+)</name>
        <dbReference type="ChEBI" id="CHEBI:58349"/>
    </ligand>
</feature>
<dbReference type="GO" id="GO:0004450">
    <property type="term" value="F:isocitrate dehydrogenase (NADP+) activity"/>
    <property type="evidence" value="ECO:0007669"/>
    <property type="project" value="UniProtKB-EC"/>
</dbReference>
<dbReference type="Gene3D" id="3.40.718.10">
    <property type="entry name" value="Isopropylmalate Dehydrogenase"/>
    <property type="match status" value="1"/>
</dbReference>
<evidence type="ECO:0000256" key="8">
    <source>
        <dbReference type="ARBA" id="ARBA00022842"/>
    </source>
</evidence>
<dbReference type="EC" id="1.1.1.42" evidence="5"/>
<evidence type="ECO:0000256" key="9">
    <source>
        <dbReference type="ARBA" id="ARBA00022857"/>
    </source>
</evidence>
<evidence type="ECO:0000256" key="1">
    <source>
        <dbReference type="ARBA" id="ARBA00001936"/>
    </source>
</evidence>
<keyword evidence="11" id="KW-0464">Manganese</keyword>
<evidence type="ECO:0000256" key="2">
    <source>
        <dbReference type="ARBA" id="ARBA00001946"/>
    </source>
</evidence>
<sequence length="96" mass="10576">MPYPWVNIGDKAAVFEATHGTAPKYAGKDMVNPGSVILSGVMMFEHLGWDEAANMIVKALGKAIQKKTVTYDLERQMKGAKLVKCSEFADEIIKNM</sequence>
<proteinExistence type="inferred from homology"/>
<evidence type="ECO:0000313" key="14">
    <source>
        <dbReference type="EMBL" id="CAJ71148.1"/>
    </source>
</evidence>
<keyword evidence="6" id="KW-0816">Tricarboxylic acid cycle</keyword>
<dbReference type="Pfam" id="PF00180">
    <property type="entry name" value="Iso_dh"/>
    <property type="match status" value="1"/>
</dbReference>
<dbReference type="GO" id="GO:0006099">
    <property type="term" value="P:tricarboxylic acid cycle"/>
    <property type="evidence" value="ECO:0007669"/>
    <property type="project" value="UniProtKB-KW"/>
</dbReference>
<evidence type="ECO:0000256" key="4">
    <source>
        <dbReference type="ARBA" id="ARBA00011738"/>
    </source>
</evidence>
<keyword evidence="8" id="KW-0460">Magnesium</keyword>
<accession>Q1PVA1</accession>
<feature type="binding site" evidence="12">
    <location>
        <position position="75"/>
    </location>
    <ligand>
        <name>NADP(+)</name>
        <dbReference type="ChEBI" id="CHEBI:58349"/>
    </ligand>
</feature>
<comment type="similarity">
    <text evidence="3">Belongs to the isocitrate and isopropylmalate dehydrogenases family.</text>
</comment>
<dbReference type="PANTHER" id="PTHR43504">
    <property type="entry name" value="ISOCITRATE DEHYDROGENASE [NADP]"/>
    <property type="match status" value="1"/>
</dbReference>
<evidence type="ECO:0000256" key="7">
    <source>
        <dbReference type="ARBA" id="ARBA00022723"/>
    </source>
</evidence>
<keyword evidence="10" id="KW-0560">Oxidoreductase</keyword>
<keyword evidence="7" id="KW-0479">Metal-binding</keyword>
<feature type="domain" description="Isopropylmalate dehydrogenase-like" evidence="13">
    <location>
        <begin position="5"/>
        <end position="92"/>
    </location>
</feature>
<keyword evidence="9 12" id="KW-0521">NADP</keyword>
<dbReference type="SUPFAM" id="SSF53659">
    <property type="entry name" value="Isocitrate/Isopropylmalate dehydrogenase-like"/>
    <property type="match status" value="1"/>
</dbReference>
<evidence type="ECO:0000256" key="10">
    <source>
        <dbReference type="ARBA" id="ARBA00023002"/>
    </source>
</evidence>
<dbReference type="AlphaFoldDB" id="Q1PVA1"/>
<dbReference type="InterPro" id="IPR004439">
    <property type="entry name" value="Isocitrate_DH_NADP_dimer_prok"/>
</dbReference>
<evidence type="ECO:0000256" key="3">
    <source>
        <dbReference type="ARBA" id="ARBA00007769"/>
    </source>
</evidence>
<reference evidence="14" key="2">
    <citation type="submission" date="2006-01" db="EMBL/GenBank/DDBJ databases">
        <authorList>
            <person name="Genoscope"/>
        </authorList>
    </citation>
    <scope>NUCLEOTIDE SEQUENCE</scope>
</reference>
<protein>
    <recommendedName>
        <fullName evidence="5">isocitrate dehydrogenase (NADP(+))</fullName>
        <ecNumber evidence="5">1.1.1.42</ecNumber>
    </recommendedName>
</protein>
<evidence type="ECO:0000259" key="13">
    <source>
        <dbReference type="Pfam" id="PF00180"/>
    </source>
</evidence>
<comment type="cofactor">
    <cofactor evidence="2">
        <name>Mg(2+)</name>
        <dbReference type="ChEBI" id="CHEBI:18420"/>
    </cofactor>
</comment>